<dbReference type="Proteomes" id="UP000324800">
    <property type="component" value="Unassembled WGS sequence"/>
</dbReference>
<accession>A0A5J4VNL1</accession>
<sequence length="469" mass="53856">MSAWLRFLQRESSEIDNLLQKGCTVEEIMNCEDLLQEYRSQKAALMDFLQKQESVTTMLNFIAVDAPVGSTDKRKFSYPYLASEILSDEITTIRARLMSEESLGIILGFFERTEKIQPLYAHHMCRIFHAMLCQQGKELLDLIEERGTVKKLLTHLECFPFCELLFDIIVIVEQLNGKKGLIEWMHKYDLVYNLLSEMRQMKSVEEGGVVSIQVPHPLIPQNACQILNNIIGQFAPNNKEELFNDIFREREAELLCTMANEPWNVNAFTTAISLLIDIVWNTRAVTNEDGSMGVDQDGNQQGPPAPPVFIQKYILDRLQKYVDCLKYDWTHPESYPKLISNTPIPAHFLDGWKQRSELDDEDDIETRQDVNVNVNQSSNDEIGKVIGEVGISHKSVGNYRIKVVILLSTLIRSGFDQSIDRAFLENTTDAFEQLLKLFFDHPNNNLLHSEMYTLLEQCMVVRGHDIKIA</sequence>
<reference evidence="3 4" key="1">
    <citation type="submission" date="2019-03" db="EMBL/GenBank/DDBJ databases">
        <title>Single cell metagenomics reveals metabolic interactions within the superorganism composed of flagellate Streblomastix strix and complex community of Bacteroidetes bacteria on its surface.</title>
        <authorList>
            <person name="Treitli S.C."/>
            <person name="Kolisko M."/>
            <person name="Husnik F."/>
            <person name="Keeling P."/>
            <person name="Hampl V."/>
        </authorList>
    </citation>
    <scope>NUCLEOTIDE SEQUENCE [LARGE SCALE GENOMIC DNA]</scope>
    <source>
        <strain evidence="3">ST1C</strain>
    </source>
</reference>
<dbReference type="Pfam" id="PF04499">
    <property type="entry name" value="SAPS"/>
    <property type="match status" value="1"/>
</dbReference>
<dbReference type="AlphaFoldDB" id="A0A5J4VNL1"/>
<dbReference type="GO" id="GO:0019888">
    <property type="term" value="F:protein phosphatase regulator activity"/>
    <property type="evidence" value="ECO:0007669"/>
    <property type="project" value="TreeGrafter"/>
</dbReference>
<dbReference type="PANTHER" id="PTHR12634">
    <property type="entry name" value="SIT4 YEAST -ASSOCIATING PROTEIN-RELATED"/>
    <property type="match status" value="1"/>
</dbReference>
<evidence type="ECO:0000256" key="2">
    <source>
        <dbReference type="ARBA" id="ARBA00023306"/>
    </source>
</evidence>
<dbReference type="OrthoDB" id="295029at2759"/>
<comment type="caution">
    <text evidence="3">The sequence shown here is derived from an EMBL/GenBank/DDBJ whole genome shotgun (WGS) entry which is preliminary data.</text>
</comment>
<name>A0A5J4VNL1_9EUKA</name>
<proteinExistence type="inferred from homology"/>
<evidence type="ECO:0000313" key="3">
    <source>
        <dbReference type="EMBL" id="KAA6384035.1"/>
    </source>
</evidence>
<gene>
    <name evidence="3" type="ORF">EZS28_020437</name>
</gene>
<evidence type="ECO:0000256" key="1">
    <source>
        <dbReference type="ARBA" id="ARBA00006180"/>
    </source>
</evidence>
<dbReference type="PANTHER" id="PTHR12634:SF8">
    <property type="entry name" value="FIERY MOUNTAIN, ISOFORM D"/>
    <property type="match status" value="1"/>
</dbReference>
<organism evidence="3 4">
    <name type="scientific">Streblomastix strix</name>
    <dbReference type="NCBI Taxonomy" id="222440"/>
    <lineage>
        <taxon>Eukaryota</taxon>
        <taxon>Metamonada</taxon>
        <taxon>Preaxostyla</taxon>
        <taxon>Oxymonadida</taxon>
        <taxon>Streblomastigidae</taxon>
        <taxon>Streblomastix</taxon>
    </lineage>
</organism>
<dbReference type="EMBL" id="SNRW01005955">
    <property type="protein sequence ID" value="KAA6384035.1"/>
    <property type="molecule type" value="Genomic_DNA"/>
</dbReference>
<comment type="similarity">
    <text evidence="1">Belongs to the SAPS family.</text>
</comment>
<keyword evidence="2" id="KW-0131">Cell cycle</keyword>
<feature type="non-terminal residue" evidence="3">
    <location>
        <position position="469"/>
    </location>
</feature>
<evidence type="ECO:0000313" key="4">
    <source>
        <dbReference type="Proteomes" id="UP000324800"/>
    </source>
</evidence>
<protein>
    <submittedName>
        <fullName evidence="3">Uncharacterized protein</fullName>
    </submittedName>
</protein>
<dbReference type="InterPro" id="IPR007587">
    <property type="entry name" value="SAPS"/>
</dbReference>
<dbReference type="GO" id="GO:0019903">
    <property type="term" value="F:protein phosphatase binding"/>
    <property type="evidence" value="ECO:0007669"/>
    <property type="project" value="InterPro"/>
</dbReference>